<gene>
    <name evidence="1" type="ORF">H5410_053268</name>
</gene>
<reference evidence="1 2" key="1">
    <citation type="submission" date="2020-09" db="EMBL/GenBank/DDBJ databases">
        <title>De no assembly of potato wild relative species, Solanum commersonii.</title>
        <authorList>
            <person name="Cho K."/>
        </authorList>
    </citation>
    <scope>NUCLEOTIDE SEQUENCE [LARGE SCALE GENOMIC DNA]</scope>
    <source>
        <strain evidence="1">LZ3.2</strain>
        <tissue evidence="1">Leaf</tissue>
    </source>
</reference>
<evidence type="ECO:0000313" key="1">
    <source>
        <dbReference type="EMBL" id="KAG5582641.1"/>
    </source>
</evidence>
<comment type="caution">
    <text evidence="1">The sequence shown here is derived from an EMBL/GenBank/DDBJ whole genome shotgun (WGS) entry which is preliminary data.</text>
</comment>
<accession>A0A9J5X324</accession>
<organism evidence="1 2">
    <name type="scientific">Solanum commersonii</name>
    <name type="common">Commerson's wild potato</name>
    <name type="synonym">Commerson's nightshade</name>
    <dbReference type="NCBI Taxonomy" id="4109"/>
    <lineage>
        <taxon>Eukaryota</taxon>
        <taxon>Viridiplantae</taxon>
        <taxon>Streptophyta</taxon>
        <taxon>Embryophyta</taxon>
        <taxon>Tracheophyta</taxon>
        <taxon>Spermatophyta</taxon>
        <taxon>Magnoliopsida</taxon>
        <taxon>eudicotyledons</taxon>
        <taxon>Gunneridae</taxon>
        <taxon>Pentapetalae</taxon>
        <taxon>asterids</taxon>
        <taxon>lamiids</taxon>
        <taxon>Solanales</taxon>
        <taxon>Solanaceae</taxon>
        <taxon>Solanoideae</taxon>
        <taxon>Solaneae</taxon>
        <taxon>Solanum</taxon>
    </lineage>
</organism>
<sequence length="116" mass="13916">HPCLYQQHRKQLRRNLLLELVIFAEEEPSVIGDQEKKSLTFFHWIVSDLHLSFEKFTPEFIKHIFSIFSNSLKHLEPLFNNLIFNLLFFSIMNESLNQGYIFCQHFEIFLAVPLNF</sequence>
<dbReference type="AlphaFoldDB" id="A0A9J5X324"/>
<evidence type="ECO:0000313" key="2">
    <source>
        <dbReference type="Proteomes" id="UP000824120"/>
    </source>
</evidence>
<name>A0A9J5X324_SOLCO</name>
<dbReference type="Proteomes" id="UP000824120">
    <property type="component" value="Chromosome 10"/>
</dbReference>
<dbReference type="EMBL" id="JACXVP010000010">
    <property type="protein sequence ID" value="KAG5582641.1"/>
    <property type="molecule type" value="Genomic_DNA"/>
</dbReference>
<proteinExistence type="predicted"/>
<protein>
    <submittedName>
        <fullName evidence="1">Uncharacterized protein</fullName>
    </submittedName>
</protein>
<feature type="non-terminal residue" evidence="1">
    <location>
        <position position="116"/>
    </location>
</feature>
<keyword evidence="2" id="KW-1185">Reference proteome</keyword>